<dbReference type="GO" id="GO:0006260">
    <property type="term" value="P:DNA replication"/>
    <property type="evidence" value="ECO:0007669"/>
    <property type="project" value="UniProtKB-KW"/>
</dbReference>
<evidence type="ECO:0000256" key="2">
    <source>
        <dbReference type="ARBA" id="ARBA00022695"/>
    </source>
</evidence>
<keyword evidence="6" id="KW-0239">DNA-directed DNA polymerase</keyword>
<keyword evidence="10" id="KW-1185">Reference proteome</keyword>
<keyword evidence="5 9" id="KW-0378">Hydrolase</keyword>
<accession>A0AAU9D361</accession>
<keyword evidence="5 9" id="KW-0269">Exonuclease</keyword>
<dbReference type="KEGG" id="xak:KIMC2_04020"/>
<dbReference type="InterPro" id="IPR036397">
    <property type="entry name" value="RNaseH_sf"/>
</dbReference>
<protein>
    <recommendedName>
        <fullName evidence="7">DNA polymerase III polC-type</fullName>
    </recommendedName>
</protein>
<feature type="domain" description="Exonuclease" evidence="8">
    <location>
        <begin position="4"/>
        <end position="169"/>
    </location>
</feature>
<dbReference type="GO" id="GO:0005829">
    <property type="term" value="C:cytosol"/>
    <property type="evidence" value="ECO:0007669"/>
    <property type="project" value="TreeGrafter"/>
</dbReference>
<dbReference type="CDD" id="cd06130">
    <property type="entry name" value="DNA_pol_III_epsilon_like"/>
    <property type="match status" value="1"/>
</dbReference>
<dbReference type="GO" id="GO:0003676">
    <property type="term" value="F:nucleic acid binding"/>
    <property type="evidence" value="ECO:0007669"/>
    <property type="project" value="InterPro"/>
</dbReference>
<dbReference type="PANTHER" id="PTHR30231:SF42">
    <property type="entry name" value="EXONUCLEASE"/>
    <property type="match status" value="1"/>
</dbReference>
<keyword evidence="3" id="KW-0235">DNA replication</keyword>
<dbReference type="Gene3D" id="3.30.420.10">
    <property type="entry name" value="Ribonuclease H-like superfamily/Ribonuclease H"/>
    <property type="match status" value="1"/>
</dbReference>
<evidence type="ECO:0000256" key="3">
    <source>
        <dbReference type="ARBA" id="ARBA00022705"/>
    </source>
</evidence>
<reference evidence="9 10" key="1">
    <citation type="journal article" date="2023" name="Microbiol. Spectr.">
        <title>Symbiosis of Carpenter Bees with Uncharacterized Lactic Acid Bacteria Showing NAD Auxotrophy.</title>
        <authorList>
            <person name="Kawasaki S."/>
            <person name="Ozawa K."/>
            <person name="Mori T."/>
            <person name="Yamamoto A."/>
            <person name="Ito M."/>
            <person name="Ohkuma M."/>
            <person name="Sakamoto M."/>
            <person name="Matsutani M."/>
        </authorList>
    </citation>
    <scope>NUCLEOTIDE SEQUENCE [LARGE SCALE GENOMIC DNA]</scope>
    <source>
        <strain evidence="9 10">KimC2</strain>
    </source>
</reference>
<organism evidence="9 10">
    <name type="scientific">Xylocopilactobacillus apis</name>
    <dbReference type="NCBI Taxonomy" id="2932183"/>
    <lineage>
        <taxon>Bacteria</taxon>
        <taxon>Bacillati</taxon>
        <taxon>Bacillota</taxon>
        <taxon>Bacilli</taxon>
        <taxon>Lactobacillales</taxon>
        <taxon>Lactobacillaceae</taxon>
        <taxon>Xylocopilactobacillus</taxon>
    </lineage>
</organism>
<dbReference type="GO" id="GO:0003887">
    <property type="term" value="F:DNA-directed DNA polymerase activity"/>
    <property type="evidence" value="ECO:0007669"/>
    <property type="project" value="UniProtKB-KW"/>
</dbReference>
<dbReference type="InterPro" id="IPR012337">
    <property type="entry name" value="RNaseH-like_sf"/>
</dbReference>
<keyword evidence="4" id="KW-0540">Nuclease</keyword>
<evidence type="ECO:0000259" key="8">
    <source>
        <dbReference type="SMART" id="SM00479"/>
    </source>
</evidence>
<evidence type="ECO:0000256" key="6">
    <source>
        <dbReference type="ARBA" id="ARBA00022932"/>
    </source>
</evidence>
<keyword evidence="2" id="KW-0548">Nucleotidyltransferase</keyword>
<dbReference type="AlphaFoldDB" id="A0AAU9D361"/>
<gene>
    <name evidence="9" type="ORF">KIMC2_04020</name>
</gene>
<dbReference type="EMBL" id="AP026801">
    <property type="protein sequence ID" value="BDR55840.1"/>
    <property type="molecule type" value="Genomic_DNA"/>
</dbReference>
<evidence type="ECO:0000256" key="5">
    <source>
        <dbReference type="ARBA" id="ARBA00022839"/>
    </source>
</evidence>
<sequence>MTMNFVAIDFETANNERNSACSLGLAVVRHSKIQDSFYSLIKPPTPISPDTQRIHGISNEDVANAPTFDQIWPHIKFFFQRDCLVAAHNAPFDLGVLKATANYYNIYFDPVLSIDTVTTSRKLYPEIRRHSLDAMTDYLNIQLPHHHRSIDDAIACAKILLIQEEHFGDYVLKGLVRG</sequence>
<keyword evidence="1" id="KW-0808">Transferase</keyword>
<dbReference type="SUPFAM" id="SSF53098">
    <property type="entry name" value="Ribonuclease H-like"/>
    <property type="match status" value="1"/>
</dbReference>
<proteinExistence type="predicted"/>
<name>A0AAU9D361_9LACO</name>
<dbReference type="PANTHER" id="PTHR30231">
    <property type="entry name" value="DNA POLYMERASE III SUBUNIT EPSILON"/>
    <property type="match status" value="1"/>
</dbReference>
<dbReference type="InterPro" id="IPR013520">
    <property type="entry name" value="Ribonucl_H"/>
</dbReference>
<evidence type="ECO:0000313" key="9">
    <source>
        <dbReference type="EMBL" id="BDR55840.1"/>
    </source>
</evidence>
<evidence type="ECO:0000313" key="10">
    <source>
        <dbReference type="Proteomes" id="UP001321804"/>
    </source>
</evidence>
<evidence type="ECO:0000256" key="7">
    <source>
        <dbReference type="ARBA" id="ARBA00070925"/>
    </source>
</evidence>
<evidence type="ECO:0000256" key="4">
    <source>
        <dbReference type="ARBA" id="ARBA00022722"/>
    </source>
</evidence>
<dbReference type="Pfam" id="PF00929">
    <property type="entry name" value="RNase_T"/>
    <property type="match status" value="1"/>
</dbReference>
<evidence type="ECO:0000256" key="1">
    <source>
        <dbReference type="ARBA" id="ARBA00022679"/>
    </source>
</evidence>
<dbReference type="GO" id="GO:0008408">
    <property type="term" value="F:3'-5' exonuclease activity"/>
    <property type="evidence" value="ECO:0007669"/>
    <property type="project" value="TreeGrafter"/>
</dbReference>
<dbReference type="SMART" id="SM00479">
    <property type="entry name" value="EXOIII"/>
    <property type="match status" value="1"/>
</dbReference>
<dbReference type="Proteomes" id="UP001321804">
    <property type="component" value="Chromosome"/>
</dbReference>
<dbReference type="FunFam" id="3.30.420.10:FF:000045">
    <property type="entry name" value="3'-5' exonuclease DinG"/>
    <property type="match status" value="1"/>
</dbReference>